<dbReference type="EMBL" id="SDHW01000004">
    <property type="protein sequence ID" value="RXK59441.1"/>
    <property type="molecule type" value="Genomic_DNA"/>
</dbReference>
<sequence length="185" mass="20629">MMKTNLAAYNNDWYKPGRPAVVRLLWLLTSVLFVQCNWNPLSSVRVRLLRLFGAKIGKGVIIKPGVQIKYPWYLSIGDHCWIGEHVWIDNLTSVTIGNDVCLSQAAYLLTGNHDYKKSTFDLIVKPIVLEDGVWIGAKAIVCPGVICRSHAVVTAGSVVRNELQSYTINSGNPAVFIKERVFQVS</sequence>
<keyword evidence="3" id="KW-0812">Transmembrane</keyword>
<dbReference type="Gene3D" id="2.160.10.10">
    <property type="entry name" value="Hexapeptide repeat proteins"/>
    <property type="match status" value="1"/>
</dbReference>
<evidence type="ECO:0000256" key="2">
    <source>
        <dbReference type="ARBA" id="ARBA00022679"/>
    </source>
</evidence>
<evidence type="ECO:0000256" key="1">
    <source>
        <dbReference type="ARBA" id="ARBA00007274"/>
    </source>
</evidence>
<dbReference type="OrthoDB" id="9814490at2"/>
<keyword evidence="5" id="KW-1185">Reference proteome</keyword>
<feature type="transmembrane region" description="Helical" evidence="3">
    <location>
        <begin position="20"/>
        <end position="38"/>
    </location>
</feature>
<dbReference type="NCBIfam" id="NF007797">
    <property type="entry name" value="PRK10502.1"/>
    <property type="match status" value="1"/>
</dbReference>
<dbReference type="Pfam" id="PF14602">
    <property type="entry name" value="Hexapep_2"/>
    <property type="match status" value="2"/>
</dbReference>
<organism evidence="4 5">
    <name type="scientific">Lacibacter luteus</name>
    <dbReference type="NCBI Taxonomy" id="2508719"/>
    <lineage>
        <taxon>Bacteria</taxon>
        <taxon>Pseudomonadati</taxon>
        <taxon>Bacteroidota</taxon>
        <taxon>Chitinophagia</taxon>
        <taxon>Chitinophagales</taxon>
        <taxon>Chitinophagaceae</taxon>
        <taxon>Lacibacter</taxon>
    </lineage>
</organism>
<proteinExistence type="inferred from homology"/>
<dbReference type="GO" id="GO:0005829">
    <property type="term" value="C:cytosol"/>
    <property type="evidence" value="ECO:0007669"/>
    <property type="project" value="TreeGrafter"/>
</dbReference>
<dbReference type="InterPro" id="IPR011004">
    <property type="entry name" value="Trimer_LpxA-like_sf"/>
</dbReference>
<protein>
    <submittedName>
        <fullName evidence="4">Colanic acid biosynthesis acetyltransferase WcaF</fullName>
    </submittedName>
</protein>
<dbReference type="GO" id="GO:0008374">
    <property type="term" value="F:O-acyltransferase activity"/>
    <property type="evidence" value="ECO:0007669"/>
    <property type="project" value="TreeGrafter"/>
</dbReference>
<dbReference type="SUPFAM" id="SSF51161">
    <property type="entry name" value="Trimeric LpxA-like enzymes"/>
    <property type="match status" value="1"/>
</dbReference>
<name>A0A4Q1CHQ1_9BACT</name>
<dbReference type="InterPro" id="IPR051159">
    <property type="entry name" value="Hexapeptide_acetyltransf"/>
</dbReference>
<dbReference type="PANTHER" id="PTHR23416">
    <property type="entry name" value="SIALIC ACID SYNTHASE-RELATED"/>
    <property type="match status" value="1"/>
</dbReference>
<dbReference type="InterPro" id="IPR001451">
    <property type="entry name" value="Hexapep"/>
</dbReference>
<keyword evidence="2 4" id="KW-0808">Transferase</keyword>
<accession>A0A4Q1CHQ1</accession>
<dbReference type="PANTHER" id="PTHR23416:SF23">
    <property type="entry name" value="ACETYLTRANSFERASE C18B11.09C-RELATED"/>
    <property type="match status" value="1"/>
</dbReference>
<dbReference type="Proteomes" id="UP000290204">
    <property type="component" value="Unassembled WGS sequence"/>
</dbReference>
<keyword evidence="3" id="KW-1133">Transmembrane helix</keyword>
<keyword evidence="3" id="KW-0472">Membrane</keyword>
<gene>
    <name evidence="4" type="primary">wcaF</name>
    <name evidence="4" type="ORF">ESA94_15010</name>
</gene>
<evidence type="ECO:0000313" key="5">
    <source>
        <dbReference type="Proteomes" id="UP000290204"/>
    </source>
</evidence>
<dbReference type="CDD" id="cd05825">
    <property type="entry name" value="LbH_wcaF_like"/>
    <property type="match status" value="1"/>
</dbReference>
<comment type="similarity">
    <text evidence="1">Belongs to the transferase hexapeptide repeat family.</text>
</comment>
<reference evidence="4 5" key="1">
    <citation type="submission" date="2019-01" db="EMBL/GenBank/DDBJ databases">
        <title>Lacibacter sp. strain TTM-7.</title>
        <authorList>
            <person name="Chen W.-M."/>
        </authorList>
    </citation>
    <scope>NUCLEOTIDE SEQUENCE [LARGE SCALE GENOMIC DNA]</scope>
    <source>
        <strain evidence="4 5">TTM-7</strain>
    </source>
</reference>
<evidence type="ECO:0000256" key="3">
    <source>
        <dbReference type="SAM" id="Phobius"/>
    </source>
</evidence>
<comment type="caution">
    <text evidence="4">The sequence shown here is derived from an EMBL/GenBank/DDBJ whole genome shotgun (WGS) entry which is preliminary data.</text>
</comment>
<dbReference type="AlphaFoldDB" id="A0A4Q1CHQ1"/>
<evidence type="ECO:0000313" key="4">
    <source>
        <dbReference type="EMBL" id="RXK59441.1"/>
    </source>
</evidence>